<dbReference type="GO" id="GO:0003678">
    <property type="term" value="F:DNA helicase activity"/>
    <property type="evidence" value="ECO:0007669"/>
    <property type="project" value="InterPro"/>
</dbReference>
<keyword evidence="5 9" id="KW-0347">Helicase</keyword>
<dbReference type="InterPro" id="IPR038726">
    <property type="entry name" value="PDDEXK_AddAB-type"/>
</dbReference>
<dbReference type="InterPro" id="IPR003593">
    <property type="entry name" value="AAA+_ATPase"/>
</dbReference>
<feature type="binding site" evidence="9">
    <location>
        <begin position="30"/>
        <end position="37"/>
    </location>
    <ligand>
        <name>ATP</name>
        <dbReference type="ChEBI" id="CHEBI:30616"/>
    </ligand>
</feature>
<dbReference type="SUPFAM" id="SSF52540">
    <property type="entry name" value="P-loop containing nucleoside triphosphate hydrolases"/>
    <property type="match status" value="1"/>
</dbReference>
<evidence type="ECO:0000256" key="3">
    <source>
        <dbReference type="ARBA" id="ARBA00022763"/>
    </source>
</evidence>
<dbReference type="Proteomes" id="UP000002200">
    <property type="component" value="Chromosome"/>
</dbReference>
<evidence type="ECO:0000256" key="2">
    <source>
        <dbReference type="ARBA" id="ARBA00022741"/>
    </source>
</evidence>
<dbReference type="InterPro" id="IPR027417">
    <property type="entry name" value="P-loop_NTPase"/>
</dbReference>
<keyword evidence="8" id="KW-0234">DNA repair</keyword>
<dbReference type="KEGG" id="twh:TWT_520"/>
<keyword evidence="4 9" id="KW-0378">Hydrolase</keyword>
<dbReference type="GO" id="GO:0004527">
    <property type="term" value="F:exonuclease activity"/>
    <property type="evidence" value="ECO:0007669"/>
    <property type="project" value="UniProtKB-KW"/>
</dbReference>
<feature type="domain" description="UvrD-like helicase ATP-binding" evidence="10">
    <location>
        <begin position="9"/>
        <end position="280"/>
    </location>
</feature>
<protein>
    <submittedName>
        <fullName evidence="11">DNA helicase</fullName>
        <ecNumber evidence="11">3.6.1.-</ecNumber>
    </submittedName>
</protein>
<dbReference type="HOGENOM" id="CLU_004900_0_0_11"/>
<dbReference type="Gene3D" id="3.90.320.10">
    <property type="match status" value="1"/>
</dbReference>
<accession>Q83G16</accession>
<keyword evidence="7 9" id="KW-0067">ATP-binding</keyword>
<dbReference type="SMART" id="SM00382">
    <property type="entry name" value="AAA"/>
    <property type="match status" value="1"/>
</dbReference>
<dbReference type="OrthoDB" id="5240387at2"/>
<dbReference type="Gene3D" id="1.10.486.10">
    <property type="entry name" value="PCRA, domain 4"/>
    <property type="match status" value="1"/>
</dbReference>
<organism evidence="11 12">
    <name type="scientific">Tropheryma whipplei (strain Twist)</name>
    <name type="common">Whipple's bacillus</name>
    <dbReference type="NCBI Taxonomy" id="203267"/>
    <lineage>
        <taxon>Bacteria</taxon>
        <taxon>Bacillati</taxon>
        <taxon>Actinomycetota</taxon>
        <taxon>Actinomycetes</taxon>
        <taxon>Micrococcales</taxon>
        <taxon>Tropherymataceae</taxon>
        <taxon>Tropheryma</taxon>
    </lineage>
</organism>
<evidence type="ECO:0000256" key="9">
    <source>
        <dbReference type="PROSITE-ProRule" id="PRU00560"/>
    </source>
</evidence>
<evidence type="ECO:0000256" key="7">
    <source>
        <dbReference type="ARBA" id="ARBA00022840"/>
    </source>
</evidence>
<dbReference type="STRING" id="203267.TWT_520"/>
<dbReference type="Pfam" id="PF00580">
    <property type="entry name" value="UvrD-helicase"/>
    <property type="match status" value="1"/>
</dbReference>
<dbReference type="eggNOG" id="COG2887">
    <property type="taxonomic scope" value="Bacteria"/>
</dbReference>
<keyword evidence="1" id="KW-0540">Nuclease</keyword>
<dbReference type="eggNOG" id="COG0210">
    <property type="taxonomic scope" value="Bacteria"/>
</dbReference>
<evidence type="ECO:0000256" key="4">
    <source>
        <dbReference type="ARBA" id="ARBA00022801"/>
    </source>
</evidence>
<keyword evidence="12" id="KW-1185">Reference proteome</keyword>
<evidence type="ECO:0000259" key="10">
    <source>
        <dbReference type="PROSITE" id="PS51198"/>
    </source>
</evidence>
<dbReference type="Pfam" id="PF12705">
    <property type="entry name" value="PDDEXK_1"/>
    <property type="match status" value="1"/>
</dbReference>
<reference evidence="11 12" key="1">
    <citation type="journal article" date="2003" name="Genome Res.">
        <title>Tropheryma whipplei twist: a human pathogenic Actinobacteria with a reduced genome.</title>
        <authorList>
            <person name="Raoult D."/>
            <person name="Ogata H."/>
            <person name="Audic S."/>
            <person name="Robert C."/>
            <person name="Suhre K."/>
            <person name="Drancourt M."/>
            <person name="Claverie J.-M."/>
        </authorList>
    </citation>
    <scope>NUCLEOTIDE SEQUENCE [LARGE SCALE GENOMIC DNA]</scope>
    <source>
        <strain evidence="11 12">Twist</strain>
    </source>
</reference>
<evidence type="ECO:0000256" key="8">
    <source>
        <dbReference type="ARBA" id="ARBA00023204"/>
    </source>
</evidence>
<dbReference type="AlphaFoldDB" id="Q83G16"/>
<dbReference type="InterPro" id="IPR000212">
    <property type="entry name" value="DNA_helicase_UvrD/REP"/>
</dbReference>
<dbReference type="GO" id="GO:0005524">
    <property type="term" value="F:ATP binding"/>
    <property type="evidence" value="ECO:0007669"/>
    <property type="project" value="UniProtKB-UniRule"/>
</dbReference>
<evidence type="ECO:0000313" key="11">
    <source>
        <dbReference type="EMBL" id="AAO44617.1"/>
    </source>
</evidence>
<keyword evidence="2 9" id="KW-0547">Nucleotide-binding</keyword>
<keyword evidence="6" id="KW-0269">Exonuclease</keyword>
<evidence type="ECO:0000256" key="5">
    <source>
        <dbReference type="ARBA" id="ARBA00022806"/>
    </source>
</evidence>
<sequence length="993" mass="111582">MFMDISECSLPDAIDSIARIPEGSRVSVIGPPGSGKTSLLLSLLEKYSESFEPEEVLVLAPGRLLANRLNGIALPALLKEKKVRSGRLVVTPASFAFRIVQNSMKGERPTLLSGADEDQVIAETIAQNCELFKSSYARSPNFRSRMRFFIEDLSRHGIDPAHLGKIDRWKTYAALIEKYRLARTSNNAFTAVEIIERAAQLASTGYLPYRVIMVDEAQELAAEHMRLFSALARRNITVILFGDPDKAVARSASPSIFLDFSEKLFVLKTVFRTPRNLHLLSQKICQGIGVTGSVLAHRQSFNSSILEGRVETVISSSRATSMADIARWFREKHLLEGIDWEDMALIIFQRSSAEVYSHFLERFGVPVQILGGGLNLSEKPIAGAILNAIELACFPDILTGKTLVKLLLSPIGGFDVFLMRKLTIELKRIAPKNIQVLNERLLWAFHAYRKLQTQDTDEVYRVFLASRIGRSLKKIFECLISLERLYREDNVSLPVLIWHVYSFLNLKSAVSKEPWQTSKVSHRVLEEVIALQKLADAVSKKDPLCSAGLILQKIINAEVPVDNLSIREKRGCVTILTPASSVGYEYRAVVITDIQGLHKMDSTQLDPELALADINNIPFSRYLESKLAGRRHNLLRTLYQAVTRSTSDLLVSVIDSAETSPSWLFYAFFSDYPSCELSSLPLTLRGIVTQLRLDLERDPGNTEAASALRLLAKEGISQADPQNWYGYLSRTENKSYVMDSIKPSVLDKFHTCPLGWFTDQLDCNRYPGNATEIGTIIHRCMQELTCDNRQPNLNEFLDYAYAKLREADFESRWVLEREKKRLVGIIRKLVDYLIDFDAHGGTLLASEKSFSFDLNVFKDRSIMISGQIDRLERLSSGEIRIVDLKTGSSLLSKNDAESNLQLSAYQLAVEHLDIVYETLPSAMLIYPAVGTKKAAIRIKGPMDRDSKRVLKNTIRDLLLQNESFTLTAALEEHCESRTACKKLMVPHVSFSVK</sequence>
<dbReference type="PROSITE" id="PS51198">
    <property type="entry name" value="UVRD_HELICASE_ATP_BIND"/>
    <property type="match status" value="1"/>
</dbReference>
<evidence type="ECO:0000256" key="6">
    <source>
        <dbReference type="ARBA" id="ARBA00022839"/>
    </source>
</evidence>
<evidence type="ECO:0000313" key="12">
    <source>
        <dbReference type="Proteomes" id="UP000002200"/>
    </source>
</evidence>
<name>Q83G16_TROWT</name>
<evidence type="ECO:0000256" key="1">
    <source>
        <dbReference type="ARBA" id="ARBA00022722"/>
    </source>
</evidence>
<proteinExistence type="predicted"/>
<dbReference type="InterPro" id="IPR011604">
    <property type="entry name" value="PDDEXK-like_dom_sf"/>
</dbReference>
<gene>
    <name evidence="11" type="ordered locus">TWT_520</name>
</gene>
<dbReference type="PANTHER" id="PTHR11070">
    <property type="entry name" value="UVRD / RECB / PCRA DNA HELICASE FAMILY MEMBER"/>
    <property type="match status" value="1"/>
</dbReference>
<dbReference type="GO" id="GO:0006281">
    <property type="term" value="P:DNA repair"/>
    <property type="evidence" value="ECO:0007669"/>
    <property type="project" value="UniProtKB-KW"/>
</dbReference>
<dbReference type="Gene3D" id="3.40.50.300">
    <property type="entry name" value="P-loop containing nucleotide triphosphate hydrolases"/>
    <property type="match status" value="2"/>
</dbReference>
<dbReference type="GO" id="GO:0003677">
    <property type="term" value="F:DNA binding"/>
    <property type="evidence" value="ECO:0007669"/>
    <property type="project" value="InterPro"/>
</dbReference>
<keyword evidence="3" id="KW-0227">DNA damage</keyword>
<dbReference type="EC" id="3.6.1.-" evidence="11"/>
<dbReference type="InterPro" id="IPR014016">
    <property type="entry name" value="UvrD-like_ATP-bd"/>
</dbReference>
<dbReference type="EMBL" id="AE014184">
    <property type="protein sequence ID" value="AAO44617.1"/>
    <property type="molecule type" value="Genomic_DNA"/>
</dbReference>